<gene>
    <name evidence="2" type="ORF">AKG95_27840</name>
</gene>
<dbReference type="EMBL" id="LFKP01000014">
    <property type="protein sequence ID" value="OHV94353.1"/>
    <property type="molecule type" value="Genomic_DNA"/>
</dbReference>
<evidence type="ECO:0008006" key="4">
    <source>
        <dbReference type="Google" id="ProtNLM"/>
    </source>
</evidence>
<protein>
    <recommendedName>
        <fullName evidence="4">Peptidase</fullName>
    </recommendedName>
</protein>
<feature type="signal peptide" evidence="1">
    <location>
        <begin position="1"/>
        <end position="22"/>
    </location>
</feature>
<evidence type="ECO:0000313" key="2">
    <source>
        <dbReference type="EMBL" id="OHV94353.1"/>
    </source>
</evidence>
<dbReference type="AlphaFoldDB" id="A0A1S1U5F9"/>
<evidence type="ECO:0000256" key="1">
    <source>
        <dbReference type="SAM" id="SignalP"/>
    </source>
</evidence>
<name>A0A1S1U5F9_9BURK</name>
<feature type="chain" id="PRO_5010383119" description="Peptidase" evidence="1">
    <location>
        <begin position="23"/>
        <end position="243"/>
    </location>
</feature>
<dbReference type="SUPFAM" id="SSF52096">
    <property type="entry name" value="ClpP/crotonase"/>
    <property type="match status" value="1"/>
</dbReference>
<reference evidence="2 3" key="1">
    <citation type="submission" date="2015-06" db="EMBL/GenBank/DDBJ databases">
        <title>Draft genome sequencing of a biphenyl-degrading bacterium, Janthinobacterium lividum MEG1.</title>
        <authorList>
            <person name="Shimodaira J."/>
            <person name="Hatta T."/>
        </authorList>
    </citation>
    <scope>NUCLEOTIDE SEQUENCE [LARGE SCALE GENOMIC DNA]</scope>
    <source>
        <strain evidence="2 3">MEG1</strain>
    </source>
</reference>
<dbReference type="Proteomes" id="UP000179840">
    <property type="component" value="Unassembled WGS sequence"/>
</dbReference>
<dbReference type="RefSeq" id="WP_071080057.1">
    <property type="nucleotide sequence ID" value="NZ_LFKP01000014.1"/>
</dbReference>
<proteinExistence type="predicted"/>
<accession>A0A1S1U5F9</accession>
<dbReference type="InterPro" id="IPR029045">
    <property type="entry name" value="ClpP/crotonase-like_dom_sf"/>
</dbReference>
<comment type="caution">
    <text evidence="2">The sequence shown here is derived from an EMBL/GenBank/DDBJ whole genome shotgun (WGS) entry which is preliminary data.</text>
</comment>
<evidence type="ECO:0000313" key="3">
    <source>
        <dbReference type="Proteomes" id="UP000179840"/>
    </source>
</evidence>
<keyword evidence="1" id="KW-0732">Signal</keyword>
<organism evidence="2 3">
    <name type="scientific">Janthinobacterium lividum</name>
    <dbReference type="NCBI Taxonomy" id="29581"/>
    <lineage>
        <taxon>Bacteria</taxon>
        <taxon>Pseudomonadati</taxon>
        <taxon>Pseudomonadota</taxon>
        <taxon>Betaproteobacteria</taxon>
        <taxon>Burkholderiales</taxon>
        <taxon>Oxalobacteraceae</taxon>
        <taxon>Janthinobacterium</taxon>
    </lineage>
</organism>
<sequence length="243" mass="26639">MHMTACLAPLLVATLSAPLALAETSTQVYLDNGELHYVGSISVEANQRALALFASEETKPRVLAIRSKGGPTDAGMALGTWVRARALTVKVLEYCFSSCANYVFTAAPRKIVSNFAVVGYHGGLSSARFAVDEQQEAMLAALPAAERQAMRQQLQVEIQTWLASQREAERQYFAQIGVQQRITTMGQTPELARHFDADSKVIGWTFSADDFAKLGVTDITVINPPWQPRFIASDKQVHQIKLP</sequence>